<dbReference type="InterPro" id="IPR018356">
    <property type="entry name" value="Tscrpt_reg_HTH_DeoR_CS"/>
</dbReference>
<feature type="domain" description="WCX" evidence="5">
    <location>
        <begin position="229"/>
        <end position="302"/>
    </location>
</feature>
<dbReference type="PANTHER" id="PTHR34580:SF1">
    <property type="entry name" value="PROTEIN PAFC"/>
    <property type="match status" value="1"/>
</dbReference>
<keyword evidence="2" id="KW-0238">DNA-binding</keyword>
<evidence type="ECO:0000256" key="2">
    <source>
        <dbReference type="ARBA" id="ARBA00023125"/>
    </source>
</evidence>
<dbReference type="InterPro" id="IPR057727">
    <property type="entry name" value="WCX_dom"/>
</dbReference>
<comment type="caution">
    <text evidence="6">The sequence shown here is derived from an EMBL/GenBank/DDBJ whole genome shotgun (WGS) entry which is preliminary data.</text>
</comment>
<evidence type="ECO:0000256" key="1">
    <source>
        <dbReference type="ARBA" id="ARBA00023015"/>
    </source>
</evidence>
<dbReference type="InterPro" id="IPR051534">
    <property type="entry name" value="CBASS_pafABC_assoc_protein"/>
</dbReference>
<evidence type="ECO:0000313" key="6">
    <source>
        <dbReference type="EMBL" id="CAH9062957.1"/>
    </source>
</evidence>
<dbReference type="Pfam" id="PF25583">
    <property type="entry name" value="WCX"/>
    <property type="match status" value="1"/>
</dbReference>
<reference evidence="6" key="1">
    <citation type="submission" date="2022-07" db="EMBL/GenBank/DDBJ databases">
        <authorList>
            <person name="Criscuolo A."/>
        </authorList>
    </citation>
    <scope>NUCLEOTIDE SEQUENCE</scope>
    <source>
        <strain evidence="6">CIP103197</strain>
    </source>
</reference>
<name>A0A9W4VU33_PSEHA</name>
<protein>
    <recommendedName>
        <fullName evidence="8">Transcriptional regulator</fullName>
    </recommendedName>
</protein>
<evidence type="ECO:0008006" key="8">
    <source>
        <dbReference type="Google" id="ProtNLM"/>
    </source>
</evidence>
<organism evidence="6 7">
    <name type="scientific">Pseudoalteromonas haloplanktis</name>
    <name type="common">Alteromonas haloplanktis</name>
    <dbReference type="NCBI Taxonomy" id="228"/>
    <lineage>
        <taxon>Bacteria</taxon>
        <taxon>Pseudomonadati</taxon>
        <taxon>Pseudomonadota</taxon>
        <taxon>Gammaproteobacteria</taxon>
        <taxon>Alteromonadales</taxon>
        <taxon>Pseudoalteromonadaceae</taxon>
        <taxon>Pseudoalteromonas</taxon>
    </lineage>
</organism>
<gene>
    <name evidence="6" type="ORF">PSEHALCIP103_02816</name>
</gene>
<evidence type="ECO:0000259" key="5">
    <source>
        <dbReference type="Pfam" id="PF25583"/>
    </source>
</evidence>
<keyword evidence="7" id="KW-1185">Reference proteome</keyword>
<dbReference type="InterPro" id="IPR036388">
    <property type="entry name" value="WH-like_DNA-bd_sf"/>
</dbReference>
<evidence type="ECO:0000259" key="4">
    <source>
        <dbReference type="Pfam" id="PF08220"/>
    </source>
</evidence>
<dbReference type="AlphaFoldDB" id="A0A9W4VU33"/>
<dbReference type="GO" id="GO:0003700">
    <property type="term" value="F:DNA-binding transcription factor activity"/>
    <property type="evidence" value="ECO:0007669"/>
    <property type="project" value="InterPro"/>
</dbReference>
<dbReference type="InterPro" id="IPR001034">
    <property type="entry name" value="DeoR_HTH"/>
</dbReference>
<feature type="domain" description="HTH deoR-type" evidence="4">
    <location>
        <begin position="23"/>
        <end position="57"/>
    </location>
</feature>
<dbReference type="Pfam" id="PF08220">
    <property type="entry name" value="HTH_DeoR"/>
    <property type="match status" value="1"/>
</dbReference>
<keyword evidence="3" id="KW-0804">Transcription</keyword>
<dbReference type="Proteomes" id="UP001152447">
    <property type="component" value="Unassembled WGS sequence"/>
</dbReference>
<dbReference type="GO" id="GO:0003677">
    <property type="term" value="F:DNA binding"/>
    <property type="evidence" value="ECO:0007669"/>
    <property type="project" value="UniProtKB-KW"/>
</dbReference>
<dbReference type="PANTHER" id="PTHR34580">
    <property type="match status" value="1"/>
</dbReference>
<dbReference type="EMBL" id="CAMAPB010000046">
    <property type="protein sequence ID" value="CAH9062957.1"/>
    <property type="molecule type" value="Genomic_DNA"/>
</dbReference>
<sequence>MLGLTHGLIGNNFSMADTKLAERLAELLNMLHGGYHLNSSELSAYFNVSTRTLRRDVFERLSFLDIHTAPSGDWFLNKAKPNKLNHSILNLFAEKSGVRDLFPYFTLELLSTLFDKTNASPYLIKSYEYESHSLTPNKKKFIDLETAIKKSNTVYFSYGEKTYDKVHAYKLVNFEGYWYFAGIHNNKLKSFHISLMKNVWVHSDEFIKDVEIEKEIIEAETVWFGSDEFKVTLKISSSIAHFFIRKKFFPKQTIESKTVHDELIVSTFVVNQQQLFPLVLRWIPHINIIDPPKLRVQFHNQLLNYMDNQKDIYGY</sequence>
<dbReference type="Gene3D" id="1.10.10.10">
    <property type="entry name" value="Winged helix-like DNA-binding domain superfamily/Winged helix DNA-binding domain"/>
    <property type="match status" value="1"/>
</dbReference>
<evidence type="ECO:0000313" key="7">
    <source>
        <dbReference type="Proteomes" id="UP001152447"/>
    </source>
</evidence>
<keyword evidence="1" id="KW-0805">Transcription regulation</keyword>
<proteinExistence type="predicted"/>
<evidence type="ECO:0000256" key="3">
    <source>
        <dbReference type="ARBA" id="ARBA00023163"/>
    </source>
</evidence>
<accession>A0A9W4VU33</accession>
<dbReference type="PROSITE" id="PS00894">
    <property type="entry name" value="HTH_DEOR_1"/>
    <property type="match status" value="1"/>
</dbReference>